<keyword evidence="8 10" id="KW-0269">Exonuclease</keyword>
<dbReference type="Pfam" id="PF22505">
    <property type="entry name" value="RNase_J_b_CASP"/>
    <property type="match status" value="1"/>
</dbReference>
<keyword evidence="14" id="KW-1185">Reference proteome</keyword>
<dbReference type="InterPro" id="IPR042173">
    <property type="entry name" value="RNase_J_2"/>
</dbReference>
<evidence type="ECO:0000256" key="10">
    <source>
        <dbReference type="HAMAP-Rule" id="MF_01491"/>
    </source>
</evidence>
<dbReference type="PANTHER" id="PTHR43694">
    <property type="entry name" value="RIBONUCLEASE J"/>
    <property type="match status" value="1"/>
</dbReference>
<dbReference type="Proteomes" id="UP001357223">
    <property type="component" value="Chromosome"/>
</dbReference>
<evidence type="ECO:0000256" key="4">
    <source>
        <dbReference type="ARBA" id="ARBA00022723"/>
    </source>
</evidence>
<evidence type="ECO:0000256" key="8">
    <source>
        <dbReference type="ARBA" id="ARBA00022839"/>
    </source>
</evidence>
<dbReference type="EC" id="3.1.-.-" evidence="10 11"/>
<proteinExistence type="inferred from homology"/>
<dbReference type="Pfam" id="PF00753">
    <property type="entry name" value="Lactamase_B"/>
    <property type="match status" value="1"/>
</dbReference>
<dbReference type="Gene3D" id="3.60.15.10">
    <property type="entry name" value="Ribonuclease Z/Hydroxyacylglutathione hydrolase-like"/>
    <property type="match status" value="1"/>
</dbReference>
<comment type="subcellular location">
    <subcellularLocation>
        <location evidence="10 11">Cytoplasm</location>
    </subcellularLocation>
</comment>
<keyword evidence="7" id="KW-0862">Zinc</keyword>
<keyword evidence="3 10" id="KW-0540">Nuclease</keyword>
<dbReference type="HAMAP" id="MF_01491">
    <property type="entry name" value="RNase_J_bact"/>
    <property type="match status" value="1"/>
</dbReference>
<evidence type="ECO:0000256" key="9">
    <source>
        <dbReference type="ARBA" id="ARBA00022884"/>
    </source>
</evidence>
<dbReference type="Pfam" id="PF07521">
    <property type="entry name" value="RMMBL"/>
    <property type="match status" value="1"/>
</dbReference>
<dbReference type="EMBL" id="CP137640">
    <property type="protein sequence ID" value="WVX83216.1"/>
    <property type="molecule type" value="Genomic_DNA"/>
</dbReference>
<keyword evidence="6 10" id="KW-0378">Hydrolase</keyword>
<dbReference type="InterPro" id="IPR055132">
    <property type="entry name" value="RNase_J_b_CASP"/>
</dbReference>
<dbReference type="RefSeq" id="WP_338452102.1">
    <property type="nucleotide sequence ID" value="NZ_CP137640.1"/>
</dbReference>
<dbReference type="NCBIfam" id="TIGR00649">
    <property type="entry name" value="MG423"/>
    <property type="match status" value="1"/>
</dbReference>
<comment type="similarity">
    <text evidence="10 11">Belongs to the metallo-beta-lactamase superfamily. RNA-metabolizing metallo-beta-lactamase-like family. Bacterial RNase J subfamily.</text>
</comment>
<accession>A0ABZ2CHE9</accession>
<dbReference type="Gene3D" id="3.40.50.10710">
    <property type="entry name" value="Metallo-hydrolase/oxidoreductase"/>
    <property type="match status" value="1"/>
</dbReference>
<dbReference type="PANTHER" id="PTHR43694:SF4">
    <property type="entry name" value="RIBONUCLEASE J 2"/>
    <property type="match status" value="1"/>
</dbReference>
<evidence type="ECO:0000256" key="6">
    <source>
        <dbReference type="ARBA" id="ARBA00022801"/>
    </source>
</evidence>
<feature type="domain" description="Metallo-beta-lactamase" evidence="12">
    <location>
        <begin position="21"/>
        <end position="224"/>
    </location>
</feature>
<evidence type="ECO:0000259" key="12">
    <source>
        <dbReference type="SMART" id="SM00849"/>
    </source>
</evidence>
<name>A0ABZ2CHE9_9BACI</name>
<dbReference type="Pfam" id="PF17770">
    <property type="entry name" value="RNase_J_C"/>
    <property type="match status" value="1"/>
</dbReference>
<evidence type="ECO:0000256" key="5">
    <source>
        <dbReference type="ARBA" id="ARBA00022759"/>
    </source>
</evidence>
<gene>
    <name evidence="10" type="primary">rnj</name>
    <name evidence="13" type="ORF">R4Z09_09610</name>
</gene>
<evidence type="ECO:0000256" key="11">
    <source>
        <dbReference type="PIRNR" id="PIRNR004803"/>
    </source>
</evidence>
<evidence type="ECO:0000256" key="1">
    <source>
        <dbReference type="ARBA" id="ARBA00022490"/>
    </source>
</evidence>
<keyword evidence="1 10" id="KW-0963">Cytoplasm</keyword>
<sequence length="556" mass="62357">MKRKENESIKLIAIGGVGEIGKNMYIVEVDEDIFVIDAGLMFPENEMLGIDIVIPDYSYLVQNESRVKGIFLTHGHEDHIGALSYLLPEINVPVYGTKLTLAFAETKMKEQDFQHKAQFIEITSDSIIEFDSAVITFFKTNHSIPDSVAICIHTSDGVIVHTGDFKFDQSASDLYKPEIGKMVQIGEKGVLCLLSDSTDAEKPGYTPSEAVVAREMNDAFYNAKGRIIAACFASDLNRIQHIFDAAYESRRKVAIVGKSLQRIFDIVIKLEYLQIHDEIIIPVSEITNYPDDEIVILTTGRQGEPIEALQKMAKQTHKNVNIQKGDTVVFAVSALRGNELFISKTVDMLFRAGAIVLAGKNSYHTSSHASQEELKFMINIMNPKFFIPVHGEYKMLKAHAKVAKDCGLTDDRIYLPEKGEVIELKNDRIRPAGRVSAGNVLIDGSGVGDVGNIVLRDRKLLSQDGILIVVVTLNKKEKKISSGPEIISRGFVYVRESEKLLDEASKRVREIVDQSILRDSFDWAVIKQDMRDCLNQFLYEKTKRRPMILPIIMEVK</sequence>
<dbReference type="InterPro" id="IPR011108">
    <property type="entry name" value="RMMBL"/>
</dbReference>
<dbReference type="PIRSF" id="PIRSF004803">
    <property type="entry name" value="RnjA"/>
    <property type="match status" value="1"/>
</dbReference>
<dbReference type="InterPro" id="IPR001279">
    <property type="entry name" value="Metallo-B-lactamas"/>
</dbReference>
<evidence type="ECO:0000256" key="2">
    <source>
        <dbReference type="ARBA" id="ARBA00022552"/>
    </source>
</evidence>
<dbReference type="GO" id="GO:0016787">
    <property type="term" value="F:hydrolase activity"/>
    <property type="evidence" value="ECO:0007669"/>
    <property type="project" value="UniProtKB-KW"/>
</dbReference>
<dbReference type="Gene3D" id="3.10.20.580">
    <property type="match status" value="1"/>
</dbReference>
<protein>
    <recommendedName>
        <fullName evidence="10 11">Ribonuclease J</fullName>
        <shortName evidence="10">RNase J</shortName>
        <ecNumber evidence="10 11">3.1.-.-</ecNumber>
    </recommendedName>
</protein>
<evidence type="ECO:0000313" key="13">
    <source>
        <dbReference type="EMBL" id="WVX83216.1"/>
    </source>
</evidence>
<reference evidence="13 14" key="1">
    <citation type="submission" date="2023-10" db="EMBL/GenBank/DDBJ databases">
        <title>Niallia locisalis sp.nov. isolated from a salt pond sample.</title>
        <authorList>
            <person name="Li X.-J."/>
            <person name="Dong L."/>
        </authorList>
    </citation>
    <scope>NUCLEOTIDE SEQUENCE [LARGE SCALE GENOMIC DNA]</scope>
    <source>
        <strain evidence="13 14">DSM 29761</strain>
    </source>
</reference>
<keyword evidence="2 10" id="KW-0698">rRNA processing</keyword>
<keyword evidence="5 10" id="KW-0255">Endonuclease</keyword>
<evidence type="ECO:0000256" key="3">
    <source>
        <dbReference type="ARBA" id="ARBA00022722"/>
    </source>
</evidence>
<feature type="binding site" evidence="10">
    <location>
        <begin position="364"/>
        <end position="368"/>
    </location>
    <ligand>
        <name>substrate</name>
    </ligand>
</feature>
<keyword evidence="4 11" id="KW-0479">Metal-binding</keyword>
<comment type="subunit">
    <text evidence="10">Homodimer, may be a subunit of the RNA degradosome.</text>
</comment>
<organism evidence="13 14">
    <name type="scientific">Niallia oryzisoli</name>
    <dbReference type="NCBI Taxonomy" id="1737571"/>
    <lineage>
        <taxon>Bacteria</taxon>
        <taxon>Bacillati</taxon>
        <taxon>Bacillota</taxon>
        <taxon>Bacilli</taxon>
        <taxon>Bacillales</taxon>
        <taxon>Bacillaceae</taxon>
        <taxon>Niallia</taxon>
    </lineage>
</organism>
<dbReference type="InterPro" id="IPR041636">
    <property type="entry name" value="RNase_J_C"/>
</dbReference>
<dbReference type="SMART" id="SM00849">
    <property type="entry name" value="Lactamase_B"/>
    <property type="match status" value="1"/>
</dbReference>
<dbReference type="SUPFAM" id="SSF56281">
    <property type="entry name" value="Metallo-hydrolase/oxidoreductase"/>
    <property type="match status" value="1"/>
</dbReference>
<dbReference type="InterPro" id="IPR004613">
    <property type="entry name" value="RNase_J"/>
</dbReference>
<dbReference type="InterPro" id="IPR036866">
    <property type="entry name" value="RibonucZ/Hydroxyglut_hydro"/>
</dbReference>
<evidence type="ECO:0000313" key="14">
    <source>
        <dbReference type="Proteomes" id="UP001357223"/>
    </source>
</evidence>
<comment type="cofactor">
    <cofactor evidence="11">
        <name>Zn(2+)</name>
        <dbReference type="ChEBI" id="CHEBI:29105"/>
    </cofactor>
    <text evidence="11">Binds 2 Zn(2+) ions per subunit. It is not clear if Zn(2+) or Mg(2+) is physiologically important.</text>
</comment>
<evidence type="ECO:0000256" key="7">
    <source>
        <dbReference type="ARBA" id="ARBA00022833"/>
    </source>
</evidence>
<comment type="function">
    <text evidence="10">An RNase that has 5'-3' exonuclease and possibly endonuclease activity. Involved in maturation of rRNA and in some organisms also mRNA maturation and/or decay.</text>
</comment>
<dbReference type="InterPro" id="IPR030854">
    <property type="entry name" value="RNase_J_bac"/>
</dbReference>
<dbReference type="CDD" id="cd07714">
    <property type="entry name" value="RNaseJ_MBL-fold"/>
    <property type="match status" value="1"/>
</dbReference>
<keyword evidence="9 10" id="KW-0694">RNA-binding</keyword>